<evidence type="ECO:0000313" key="2">
    <source>
        <dbReference type="Proteomes" id="UP000048984"/>
    </source>
</evidence>
<gene>
    <name evidence="1" type="ORF">ABB55_07770</name>
</gene>
<dbReference type="Gene3D" id="3.30.1460.10">
    <property type="match status" value="1"/>
</dbReference>
<organism evidence="1 2">
    <name type="scientific">Prosthecodimorpha hirschii</name>
    <dbReference type="NCBI Taxonomy" id="665126"/>
    <lineage>
        <taxon>Bacteria</taxon>
        <taxon>Pseudomonadati</taxon>
        <taxon>Pseudomonadota</taxon>
        <taxon>Alphaproteobacteria</taxon>
        <taxon>Hyphomicrobiales</taxon>
        <taxon>Ancalomicrobiaceae</taxon>
        <taxon>Prosthecodimorpha</taxon>
    </lineage>
</organism>
<sequence length="125" mass="13360">MASLSSAALVTVETFAGAMGLPARASADGSYAFRFARSGTLSITPASDDRVVMSLAWMPERRDASGPRQLLAAATHDPATGRYLHTGMAPDGSFVAAVNLDQRHLDLPTLDQWLRRLLDLRSAFG</sequence>
<dbReference type="EMBL" id="LJYW01000001">
    <property type="protein sequence ID" value="KPL52137.1"/>
    <property type="molecule type" value="Genomic_DNA"/>
</dbReference>
<evidence type="ECO:0008006" key="3">
    <source>
        <dbReference type="Google" id="ProtNLM"/>
    </source>
</evidence>
<dbReference type="RefSeq" id="WP_054358300.1">
    <property type="nucleotide sequence ID" value="NZ_JAPCYQ010000001.1"/>
</dbReference>
<evidence type="ECO:0000313" key="1">
    <source>
        <dbReference type="EMBL" id="KPL52137.1"/>
    </source>
</evidence>
<dbReference type="SUPFAM" id="SSF69635">
    <property type="entry name" value="Type III secretory system chaperone-like"/>
    <property type="match status" value="1"/>
</dbReference>
<proteinExistence type="predicted"/>
<dbReference type="AlphaFoldDB" id="A0A0N8GEQ0"/>
<dbReference type="InterPro" id="IPR012673">
    <property type="entry name" value="T3SS_SynN"/>
</dbReference>
<dbReference type="GO" id="GO:0009306">
    <property type="term" value="P:protein secretion"/>
    <property type="evidence" value="ECO:0007669"/>
    <property type="project" value="InterPro"/>
</dbReference>
<accession>A0A0N8GEQ0</accession>
<reference evidence="1 2" key="2">
    <citation type="submission" date="2015-10" db="EMBL/GenBank/DDBJ databases">
        <title>Draft Genome Sequence of Prosthecomicrobium hirschii ATCC 27832.</title>
        <authorList>
            <person name="Daniel J."/>
            <person name="Givan S.A."/>
            <person name="Brun Y.V."/>
            <person name="Brown P.J."/>
        </authorList>
    </citation>
    <scope>NUCLEOTIDE SEQUENCE [LARGE SCALE GENOMIC DNA]</scope>
    <source>
        <strain evidence="1 2">16</strain>
    </source>
</reference>
<protein>
    <recommendedName>
        <fullName evidence="3">Type III secretion chaperone SycN</fullName>
    </recommendedName>
</protein>
<comment type="caution">
    <text evidence="1">The sequence shown here is derived from an EMBL/GenBank/DDBJ whole genome shotgun (WGS) entry which is preliminary data.</text>
</comment>
<reference evidence="1 2" key="1">
    <citation type="submission" date="2015-09" db="EMBL/GenBank/DDBJ databases">
        <authorList>
            <consortium name="Swine Surveillance"/>
        </authorList>
    </citation>
    <scope>NUCLEOTIDE SEQUENCE [LARGE SCALE GENOMIC DNA]</scope>
    <source>
        <strain evidence="1 2">16</strain>
    </source>
</reference>
<dbReference type="Proteomes" id="UP000048984">
    <property type="component" value="Unassembled WGS sequence"/>
</dbReference>
<dbReference type="OrthoDB" id="9838017at2"/>
<name>A0A0N8GEQ0_9HYPH</name>
<keyword evidence="2" id="KW-1185">Reference proteome</keyword>
<dbReference type="Pfam" id="PF21665">
    <property type="entry name" value="Type_III_SycN"/>
    <property type="match status" value="1"/>
</dbReference>